<organism evidence="2 3">
    <name type="scientific">Planococcus lenghuensis</name>
    <dbReference type="NCBI Taxonomy" id="2213202"/>
    <lineage>
        <taxon>Bacteria</taxon>
        <taxon>Bacillati</taxon>
        <taxon>Bacillota</taxon>
        <taxon>Bacilli</taxon>
        <taxon>Bacillales</taxon>
        <taxon>Caryophanaceae</taxon>
        <taxon>Planococcus</taxon>
    </lineage>
</organism>
<dbReference type="AlphaFoldDB" id="A0A1Q2KYY4"/>
<keyword evidence="1" id="KW-1133">Transmembrane helix</keyword>
<name>A0A1Q2KYY4_9BACL</name>
<evidence type="ECO:0000256" key="1">
    <source>
        <dbReference type="SAM" id="Phobius"/>
    </source>
</evidence>
<sequence>MAAEIESDSMRLLAVVIIQLSIIHIWKGITANLSIIISSMHMILKQSKQTKRWQDITLTGKVLLLSLQQQMK</sequence>
<accession>A0A1Q2KYY4</accession>
<evidence type="ECO:0000313" key="3">
    <source>
        <dbReference type="Proteomes" id="UP000188184"/>
    </source>
</evidence>
<keyword evidence="3" id="KW-1185">Reference proteome</keyword>
<dbReference type="KEGG" id="pmar:B0X71_09815"/>
<gene>
    <name evidence="2" type="ORF">B0X71_09815</name>
</gene>
<dbReference type="Proteomes" id="UP000188184">
    <property type="component" value="Chromosome"/>
</dbReference>
<evidence type="ECO:0000313" key="2">
    <source>
        <dbReference type="EMBL" id="AQQ53346.1"/>
    </source>
</evidence>
<feature type="transmembrane region" description="Helical" evidence="1">
    <location>
        <begin position="12"/>
        <end position="44"/>
    </location>
</feature>
<proteinExistence type="predicted"/>
<reference evidence="2 3" key="1">
    <citation type="submission" date="2017-02" db="EMBL/GenBank/DDBJ databases">
        <title>The complete genomic sequence of a novel cold adapted crude oil-degrading bacterium Planococcus qaidamina Y42.</title>
        <authorList>
            <person name="Yang R."/>
        </authorList>
    </citation>
    <scope>NUCLEOTIDE SEQUENCE [LARGE SCALE GENOMIC DNA]</scope>
    <source>
        <strain evidence="2 3">Y42</strain>
    </source>
</reference>
<protein>
    <submittedName>
        <fullName evidence="2">Uncharacterized protein</fullName>
    </submittedName>
</protein>
<keyword evidence="1" id="KW-0812">Transmembrane</keyword>
<keyword evidence="1" id="KW-0472">Membrane</keyword>
<dbReference type="EMBL" id="CP019640">
    <property type="protein sequence ID" value="AQQ53346.1"/>
    <property type="molecule type" value="Genomic_DNA"/>
</dbReference>